<evidence type="ECO:0000313" key="7">
    <source>
        <dbReference type="Proteomes" id="UP001162131"/>
    </source>
</evidence>
<evidence type="ECO:0000256" key="1">
    <source>
        <dbReference type="ARBA" id="ARBA00022598"/>
    </source>
</evidence>
<accession>A0AAU9JTV2</accession>
<dbReference type="PANTHER" id="PTHR12241:SF145">
    <property type="entry name" value="TUBULIN POLYGLUTAMYLASE TTLL5"/>
    <property type="match status" value="1"/>
</dbReference>
<dbReference type="AlphaFoldDB" id="A0AAU9JTV2"/>
<dbReference type="InterPro" id="IPR004344">
    <property type="entry name" value="TTL/TTLL_fam"/>
</dbReference>
<organism evidence="6 7">
    <name type="scientific">Blepharisma stoltei</name>
    <dbReference type="NCBI Taxonomy" id="1481888"/>
    <lineage>
        <taxon>Eukaryota</taxon>
        <taxon>Sar</taxon>
        <taxon>Alveolata</taxon>
        <taxon>Ciliophora</taxon>
        <taxon>Postciliodesmatophora</taxon>
        <taxon>Heterotrichea</taxon>
        <taxon>Heterotrichida</taxon>
        <taxon>Blepharismidae</taxon>
        <taxon>Blepharisma</taxon>
    </lineage>
</organism>
<dbReference type="GO" id="GO:0000226">
    <property type="term" value="P:microtubule cytoskeleton organization"/>
    <property type="evidence" value="ECO:0007669"/>
    <property type="project" value="TreeGrafter"/>
</dbReference>
<dbReference type="PROSITE" id="PS51221">
    <property type="entry name" value="TTL"/>
    <property type="match status" value="1"/>
</dbReference>
<evidence type="ECO:0000256" key="2">
    <source>
        <dbReference type="ARBA" id="ARBA00022741"/>
    </source>
</evidence>
<keyword evidence="1" id="KW-0436">Ligase</keyword>
<reference evidence="6" key="1">
    <citation type="submission" date="2021-09" db="EMBL/GenBank/DDBJ databases">
        <authorList>
            <consortium name="AG Swart"/>
            <person name="Singh M."/>
            <person name="Singh A."/>
            <person name="Seah K."/>
            <person name="Emmerich C."/>
        </authorList>
    </citation>
    <scope>NUCLEOTIDE SEQUENCE</scope>
    <source>
        <strain evidence="6">ATCC30299</strain>
    </source>
</reference>
<name>A0AAU9JTV2_9CILI</name>
<evidence type="ECO:0000256" key="4">
    <source>
        <dbReference type="ARBA" id="ARBA00041448"/>
    </source>
</evidence>
<dbReference type="GO" id="GO:0070740">
    <property type="term" value="F:tubulin-glutamic acid ligase activity"/>
    <property type="evidence" value="ECO:0007669"/>
    <property type="project" value="TreeGrafter"/>
</dbReference>
<dbReference type="GO" id="GO:0036064">
    <property type="term" value="C:ciliary basal body"/>
    <property type="evidence" value="ECO:0007669"/>
    <property type="project" value="TreeGrafter"/>
</dbReference>
<dbReference type="GO" id="GO:0005524">
    <property type="term" value="F:ATP binding"/>
    <property type="evidence" value="ECO:0007669"/>
    <property type="project" value="UniProtKB-KW"/>
</dbReference>
<dbReference type="PANTHER" id="PTHR12241">
    <property type="entry name" value="TUBULIN POLYGLUTAMYLASE"/>
    <property type="match status" value="1"/>
</dbReference>
<dbReference type="Pfam" id="PF03133">
    <property type="entry name" value="TTL"/>
    <property type="match status" value="1"/>
</dbReference>
<dbReference type="GO" id="GO:0015631">
    <property type="term" value="F:tubulin binding"/>
    <property type="evidence" value="ECO:0007669"/>
    <property type="project" value="TreeGrafter"/>
</dbReference>
<sequence length="853" mass="97986">MSFRSVRSISYRAPKSPNTEFTIVAMAPKGGISDNSALKKLKASQELEKNTWQGISVETVGKPGQGLHAQRGTSTKFLKSHEVLCRQKLDEFKKEKDHRPLLVLFMPVSDHQLVKSALPQNSYSKGNFLQPHELLYKIYKTDAKLVRSIFEASGLYYTDSHDWNIMWIGSSAKPYLYEGLNEYQRISHFPNSFELTRKDRMCANIVAMQKKFGKEAFDFIPDTFILPDEYSDFYNHFYRNKSSQWILKPSASSRGRGIYLIESIDDVPTDESCIISQYIQNPLLINGLKFDIRLYVLITSIEPLKIYIYEEGLARFASEPYTAGNKSNHFIHLTNYSVNKNNNKFVQNNDWRQDDVGHKWSLHALMKHLEGIGVDTDLMWNRIYDLIVKALISVEEIIIDNSRKLGVHRNNCFDLFGFDVLIDSNLKPWLLEVNLTPSLATDAPLDLHIKGNLIADTFNLIGLRAYNRKKECPSKLRSRIRFKQNQCFGVQTRGLSSQSNRIQSPDINKREINKKSKLKEILKETLEEWDRRGGFLRIYPSKDSDAYDQFFGTVRPINKALYKALYKEFSAPDIPISTSAKNLDRPKTSLVKSNTFMEQSSKIIFNEQALDVSNSPPNKNINTIADHTTLVRSKTHIPETLSFYSYPNKQSQKDNITITGDDILICYVSRIIELIRPLSEEKLRKTWKKSIEKFICHNTWENSEINAAWSLCQKLESRLLEMKELKRKTIFRASSPQEHPEAEMLEDIRAHTIEKYSVTQMEGILKSSPLKLVSCIVGRERGLLSDITSSLSKIKTQDGFYAEAESDGENFSKCLEILNSHSKPPSTKGLFSIHRKSSLPYARPHTTSKFRVV</sequence>
<evidence type="ECO:0000256" key="3">
    <source>
        <dbReference type="ARBA" id="ARBA00022840"/>
    </source>
</evidence>
<dbReference type="Gene3D" id="3.30.470.20">
    <property type="entry name" value="ATP-grasp fold, B domain"/>
    <property type="match status" value="1"/>
</dbReference>
<proteinExistence type="predicted"/>
<comment type="catalytic activity">
    <reaction evidence="5">
        <text>L-glutamyl-[protein] + L-glutamate + ATP = gamma-L-glutamyl-L-glutamyl-[protein] + ADP + phosphate + H(+)</text>
        <dbReference type="Rhea" id="RHEA:60144"/>
        <dbReference type="Rhea" id="RHEA-COMP:10208"/>
        <dbReference type="Rhea" id="RHEA-COMP:15517"/>
        <dbReference type="ChEBI" id="CHEBI:15378"/>
        <dbReference type="ChEBI" id="CHEBI:29973"/>
        <dbReference type="ChEBI" id="CHEBI:29985"/>
        <dbReference type="ChEBI" id="CHEBI:30616"/>
        <dbReference type="ChEBI" id="CHEBI:43474"/>
        <dbReference type="ChEBI" id="CHEBI:143622"/>
        <dbReference type="ChEBI" id="CHEBI:456216"/>
    </reaction>
    <physiologicalReaction direction="left-to-right" evidence="5">
        <dbReference type="Rhea" id="RHEA:60145"/>
    </physiologicalReaction>
</comment>
<comment type="caution">
    <text evidence="6">The sequence shown here is derived from an EMBL/GenBank/DDBJ whole genome shotgun (WGS) entry which is preliminary data.</text>
</comment>
<protein>
    <recommendedName>
        <fullName evidence="4">Tubulin--tyrosine ligase-like protein 5</fullName>
    </recommendedName>
</protein>
<evidence type="ECO:0000313" key="6">
    <source>
        <dbReference type="EMBL" id="CAG9328553.1"/>
    </source>
</evidence>
<keyword evidence="3" id="KW-0067">ATP-binding</keyword>
<dbReference type="EMBL" id="CAJZBQ010000046">
    <property type="protein sequence ID" value="CAG9328553.1"/>
    <property type="molecule type" value="Genomic_DNA"/>
</dbReference>
<dbReference type="SUPFAM" id="SSF56059">
    <property type="entry name" value="Glutathione synthetase ATP-binding domain-like"/>
    <property type="match status" value="1"/>
</dbReference>
<keyword evidence="7" id="KW-1185">Reference proteome</keyword>
<evidence type="ECO:0000256" key="5">
    <source>
        <dbReference type="ARBA" id="ARBA00049274"/>
    </source>
</evidence>
<gene>
    <name evidence="6" type="ORF">BSTOLATCC_MIC46550</name>
</gene>
<keyword evidence="2" id="KW-0547">Nucleotide-binding</keyword>
<dbReference type="Proteomes" id="UP001162131">
    <property type="component" value="Unassembled WGS sequence"/>
</dbReference>